<comment type="caution">
    <text evidence="2">The sequence shown here is derived from an EMBL/GenBank/DDBJ whole genome shotgun (WGS) entry which is preliminary data.</text>
</comment>
<sequence length="926" mass="102913">MIGKFREFNDLYAKHLNPVYSRTSALLTLKHAEYLQVGGLPLRASPKRRKHLTSRREYGLETKRMIKPVSFEPVLIPRDHLHEEGGSHCLRSTYVNNLGSDMPISRYFASADLTPRSCISVRPLPLADNLSDTYQGCFEPTVKAQQLVNQSPVKRSHVLMTPYERKCPMKSRVALNCQQSSRAENKHSLPRLPTPADPVNPSLEESSARPQNELSSPRLNFVDNPYSPPLRNHLLPSSSPRQPLSPPPMRSTHEPVFPASPRSLPYRAPKFLRTTISAPPCSRNRASFPEDGQFNLANPNVGRKQRPPTDAANTKPHSSCPDGRTHSLQFARAGNRAPLAFSRRTYYQELISGAAAGSSWSLSLPPVIPLFRHACCLLYLPALLPPSPFLLHLFTSSQLHGTLNYSEEFNILSRRPRPKYEERIMAGSQLKSSVVIKGRGKREIPEKTRRPAASSGTITTCENTATRPGIGIRKEFRRVAVFDQTRRCVSINIRPGELQSGRQITSVVYDLSLPLPDKRLKQIHQWLEGGASWRIAEPAFTTEKVSIQRRKSVGYGVAERLDRSPPTRANRVKSPAGSPLLPVGEFSRGSPVSPAPSFRRCSIRTSLPSSSAPKTSMLRAAQISSLPRRRGSINGDIVTRIKSPIASKRKALNWRAVFSSCCVYLSDFQWRPYYFIGGNSMHAPRLVLCGSDTYILRHSALRKLFLAILACSEIVFLINLRSPPRHSNACRDKPNRTRATSCPRVVDVLGYRRKNVLGIALASLIATLGPKNFLRFGRLSTSRSLTADVGGARCEWISAGTPGQGKREIPEKTRPPAASSSTFPACVYPGATPPRFEPGPPKWEASGVTTTSPRPLRINVHTTAEVEPPTERLARRGEEMKYVGTRDAKTGGRAGSAMSSAINHAMAEGRRMFAHAPWKQFRKYFQ</sequence>
<feature type="region of interest" description="Disordered" evidence="1">
    <location>
        <begin position="562"/>
        <end position="600"/>
    </location>
</feature>
<dbReference type="Proteomes" id="UP001159363">
    <property type="component" value="Chromosome 16"/>
</dbReference>
<protein>
    <submittedName>
        <fullName evidence="2">Uncharacterized protein</fullName>
    </submittedName>
</protein>
<proteinExistence type="predicted"/>
<feature type="compositionally biased region" description="Basic and acidic residues" evidence="1">
    <location>
        <begin position="805"/>
        <end position="814"/>
    </location>
</feature>
<feature type="region of interest" description="Disordered" evidence="1">
    <location>
        <begin position="800"/>
        <end position="854"/>
    </location>
</feature>
<evidence type="ECO:0000313" key="2">
    <source>
        <dbReference type="EMBL" id="KAJ8865798.1"/>
    </source>
</evidence>
<feature type="compositionally biased region" description="Polar residues" evidence="1">
    <location>
        <begin position="203"/>
        <end position="218"/>
    </location>
</feature>
<feature type="region of interest" description="Disordered" evidence="1">
    <location>
        <begin position="277"/>
        <end position="326"/>
    </location>
</feature>
<gene>
    <name evidence="2" type="ORF">PR048_033320</name>
</gene>
<accession>A0ABQ9G3A6</accession>
<dbReference type="EMBL" id="JARBHB010000017">
    <property type="protein sequence ID" value="KAJ8865798.1"/>
    <property type="molecule type" value="Genomic_DNA"/>
</dbReference>
<evidence type="ECO:0000256" key="1">
    <source>
        <dbReference type="SAM" id="MobiDB-lite"/>
    </source>
</evidence>
<reference evidence="2 3" key="1">
    <citation type="submission" date="2023-02" db="EMBL/GenBank/DDBJ databases">
        <title>LHISI_Scaffold_Assembly.</title>
        <authorList>
            <person name="Stuart O.P."/>
            <person name="Cleave R."/>
            <person name="Magrath M.J.L."/>
            <person name="Mikheyev A.S."/>
        </authorList>
    </citation>
    <scope>NUCLEOTIDE SEQUENCE [LARGE SCALE GENOMIC DNA]</scope>
    <source>
        <strain evidence="2">Daus_M_001</strain>
        <tissue evidence="2">Leg muscle</tissue>
    </source>
</reference>
<organism evidence="2 3">
    <name type="scientific">Dryococelus australis</name>
    <dbReference type="NCBI Taxonomy" id="614101"/>
    <lineage>
        <taxon>Eukaryota</taxon>
        <taxon>Metazoa</taxon>
        <taxon>Ecdysozoa</taxon>
        <taxon>Arthropoda</taxon>
        <taxon>Hexapoda</taxon>
        <taxon>Insecta</taxon>
        <taxon>Pterygota</taxon>
        <taxon>Neoptera</taxon>
        <taxon>Polyneoptera</taxon>
        <taxon>Phasmatodea</taxon>
        <taxon>Verophasmatodea</taxon>
        <taxon>Anareolatae</taxon>
        <taxon>Phasmatidae</taxon>
        <taxon>Eurycanthinae</taxon>
        <taxon>Dryococelus</taxon>
    </lineage>
</organism>
<evidence type="ECO:0000313" key="3">
    <source>
        <dbReference type="Proteomes" id="UP001159363"/>
    </source>
</evidence>
<feature type="region of interest" description="Disordered" evidence="1">
    <location>
        <begin position="179"/>
        <end position="264"/>
    </location>
</feature>
<feature type="compositionally biased region" description="Pro residues" evidence="1">
    <location>
        <begin position="831"/>
        <end position="841"/>
    </location>
</feature>
<keyword evidence="3" id="KW-1185">Reference proteome</keyword>
<name>A0ABQ9G3A6_9NEOP</name>